<comment type="similarity">
    <text evidence="1">Belongs to the ATP12 family.</text>
</comment>
<dbReference type="Proteomes" id="UP000718564">
    <property type="component" value="Unassembled WGS sequence"/>
</dbReference>
<name>A0ABX1PGG2_9CYAN</name>
<dbReference type="PANTHER" id="PTHR21013">
    <property type="entry name" value="ATP SYNTHASE MITOCHONDRIAL F1 COMPLEX ASSEMBLY FACTOR 2/ATP12 PROTEIN, MITOCHONDRIAL PRECURSOR"/>
    <property type="match status" value="1"/>
</dbReference>
<dbReference type="InterPro" id="IPR011419">
    <property type="entry name" value="ATP12_ATP_synth-F1-assembly"/>
</dbReference>
<keyword evidence="3" id="KW-0143">Chaperone</keyword>
<dbReference type="InterPro" id="IPR042272">
    <property type="entry name" value="ATP12_ATP_synth-F1-assembly_N"/>
</dbReference>
<dbReference type="EMBL" id="QMEB01000276">
    <property type="protein sequence ID" value="NMG22565.1"/>
    <property type="molecule type" value="Genomic_DNA"/>
</dbReference>
<proteinExistence type="inferred from homology"/>
<comment type="caution">
    <text evidence="4">The sequence shown here is derived from an EMBL/GenBank/DDBJ whole genome shotgun (WGS) entry which is preliminary data.</text>
</comment>
<accession>A0ABX1PGG2</accession>
<keyword evidence="2" id="KW-0809">Transit peptide</keyword>
<evidence type="ECO:0000256" key="3">
    <source>
        <dbReference type="ARBA" id="ARBA00023186"/>
    </source>
</evidence>
<dbReference type="Gene3D" id="1.10.3580.10">
    <property type="entry name" value="ATP12 ATPase"/>
    <property type="match status" value="1"/>
</dbReference>
<dbReference type="Gene3D" id="3.30.2180.10">
    <property type="entry name" value="ATP12-like"/>
    <property type="match status" value="1"/>
</dbReference>
<keyword evidence="5" id="KW-1185">Reference proteome</keyword>
<protein>
    <submittedName>
        <fullName evidence="4">ATPase</fullName>
    </submittedName>
</protein>
<dbReference type="PANTHER" id="PTHR21013:SF10">
    <property type="entry name" value="ATP SYNTHASE MITOCHONDRIAL F1 COMPLEX ASSEMBLY FACTOR 2"/>
    <property type="match status" value="1"/>
</dbReference>
<evidence type="ECO:0000256" key="2">
    <source>
        <dbReference type="ARBA" id="ARBA00022946"/>
    </source>
</evidence>
<evidence type="ECO:0000313" key="5">
    <source>
        <dbReference type="Proteomes" id="UP000718564"/>
    </source>
</evidence>
<dbReference type="InterPro" id="IPR023335">
    <property type="entry name" value="ATP12_ortho_dom_sf"/>
</dbReference>
<evidence type="ECO:0000313" key="4">
    <source>
        <dbReference type="EMBL" id="NMG22565.1"/>
    </source>
</evidence>
<dbReference type="SUPFAM" id="SSF160909">
    <property type="entry name" value="ATP12-like"/>
    <property type="match status" value="1"/>
</dbReference>
<gene>
    <name evidence="4" type="ORF">DP116_25190</name>
</gene>
<reference evidence="4 5" key="1">
    <citation type="submission" date="2018-06" db="EMBL/GenBank/DDBJ databases">
        <title>Comparative genomics of Brasilonema spp. strains.</title>
        <authorList>
            <person name="Alvarenga D.O."/>
            <person name="Fiore M.F."/>
            <person name="Varani A.M."/>
        </authorList>
    </citation>
    <scope>NUCLEOTIDE SEQUENCE [LARGE SCALE GENOMIC DNA]</scope>
    <source>
        <strain evidence="4 5">SPC951</strain>
    </source>
</reference>
<sequence>MRRFWRDAAVAPVPDGWSVALDGKPVHTPGRALLTLPGERLAEAVAAEWRGVGDVLDPRAMPLTGLANAAIDRIAPAPEAFARQLAAYGESDLLCYRADDPPGLVAQQHALWDPPLDWARSRYDVAFALTAGVMHVDQPMATTDRLRAAVLAFDAFGLAGLSPIVTTTGSLVLALWLTEGAADPDTVWTAACCDEDWQADQWGREPLAEQARAARHAEFQAGTTFLALLGD</sequence>
<dbReference type="Pfam" id="PF07542">
    <property type="entry name" value="ATP12"/>
    <property type="match status" value="1"/>
</dbReference>
<organism evidence="4 5">
    <name type="scientific">Brasilonema bromeliae SPC951</name>
    <dbReference type="NCBI Taxonomy" id="385972"/>
    <lineage>
        <taxon>Bacteria</taxon>
        <taxon>Bacillati</taxon>
        <taxon>Cyanobacteriota</taxon>
        <taxon>Cyanophyceae</taxon>
        <taxon>Nostocales</taxon>
        <taxon>Scytonemataceae</taxon>
        <taxon>Brasilonema</taxon>
        <taxon>Bromeliae group (in: Brasilonema)</taxon>
    </lineage>
</organism>
<evidence type="ECO:0000256" key="1">
    <source>
        <dbReference type="ARBA" id="ARBA00008231"/>
    </source>
</evidence>